<keyword evidence="4" id="KW-1185">Reference proteome</keyword>
<accession>A0A670KHP4</accession>
<proteinExistence type="predicted"/>
<dbReference type="SMART" id="SM01419">
    <property type="entry name" value="Thiol-ester_cl"/>
    <property type="match status" value="1"/>
</dbReference>
<organism evidence="3 4">
    <name type="scientific">Podarcis muralis</name>
    <name type="common">Wall lizard</name>
    <name type="synonym">Lacerta muralis</name>
    <dbReference type="NCBI Taxonomy" id="64176"/>
    <lineage>
        <taxon>Eukaryota</taxon>
        <taxon>Metazoa</taxon>
        <taxon>Chordata</taxon>
        <taxon>Craniata</taxon>
        <taxon>Vertebrata</taxon>
        <taxon>Euteleostomi</taxon>
        <taxon>Lepidosauria</taxon>
        <taxon>Squamata</taxon>
        <taxon>Bifurcata</taxon>
        <taxon>Unidentata</taxon>
        <taxon>Episquamata</taxon>
        <taxon>Laterata</taxon>
        <taxon>Lacertibaenia</taxon>
        <taxon>Lacertidae</taxon>
        <taxon>Podarcis</taxon>
    </lineage>
</organism>
<dbReference type="GeneTree" id="ENSGT00940000158779"/>
<keyword evidence="1" id="KW-1015">Disulfide bond</keyword>
<reference evidence="3" key="3">
    <citation type="submission" date="2025-09" db="UniProtKB">
        <authorList>
            <consortium name="Ensembl"/>
        </authorList>
    </citation>
    <scope>IDENTIFICATION</scope>
</reference>
<protein>
    <recommendedName>
        <fullName evidence="2">Alpha-macroglobulin-like TED domain-containing protein</fullName>
    </recommendedName>
</protein>
<reference evidence="3" key="2">
    <citation type="submission" date="2025-08" db="UniProtKB">
        <authorList>
            <consortium name="Ensembl"/>
        </authorList>
    </citation>
    <scope>IDENTIFICATION</scope>
</reference>
<dbReference type="InterPro" id="IPR050473">
    <property type="entry name" value="A2M/Complement_sys"/>
</dbReference>
<sequence length="476" mass="52562">VTGWWQWGSEHSGGTGITRASNVRGPCVIATDGVRAERLSFNILIAGAVVSEPVSLKLPENLVEGSARAYFSCIGDLMGTAMQNLHQLLRMPYGCGEQNMALFAPIIYVMEYLNATGQLDEETKSKSIGYLTSGRRLVGFPWLTGFTYKSFARASKTIFIDPNVQTQSVIWLSSKQKSDGCFQNVGKLFNNALKGGVEDELMLSAYITAALLESGFLSSHPVVRNALYCLEAGLEKGNLTVYDQALLAYAFRQAGNKPKADLLLDELIKSATKVGGSLYWEREDKPPAEESPSFYPRASSFEVEIAAYVLLALLTRTTPTPAQLTTASQIVLWLTKQQNPYGGFSSTQDTVVAIQALALFSQYTFTSQNSVRIHSNKPFERVFEVNNDNRLLLQRTSLPDVPGEYTVEVNGTGCVFTQWWTRNLVNWVRVSAPPHTAAGWPWASHTSLKSLSLTHLTECLLWGRKGKEIVSRFETP</sequence>
<dbReference type="Ensembl" id="ENSPMRT00000036338.1">
    <property type="protein sequence ID" value="ENSPMRP00000034247.1"/>
    <property type="gene ID" value="ENSPMRG00000022236.1"/>
</dbReference>
<dbReference type="SUPFAM" id="SSF48239">
    <property type="entry name" value="Terpenoid cyclases/Protein prenyltransferases"/>
    <property type="match status" value="1"/>
</dbReference>
<dbReference type="OMA" id="RPCCDNP"/>
<dbReference type="PANTHER" id="PTHR11412">
    <property type="entry name" value="MACROGLOBULIN / COMPLEMENT"/>
    <property type="match status" value="1"/>
</dbReference>
<dbReference type="InterPro" id="IPR011626">
    <property type="entry name" value="Alpha-macroglobulin_TED"/>
</dbReference>
<dbReference type="InterPro" id="IPR047565">
    <property type="entry name" value="Alpha-macroglob_thiol-ester_cl"/>
</dbReference>
<dbReference type="GO" id="GO:0005615">
    <property type="term" value="C:extracellular space"/>
    <property type="evidence" value="ECO:0007669"/>
    <property type="project" value="InterPro"/>
</dbReference>
<dbReference type="Gene3D" id="1.50.10.20">
    <property type="match status" value="2"/>
</dbReference>
<evidence type="ECO:0000259" key="2">
    <source>
        <dbReference type="Pfam" id="PF07678"/>
    </source>
</evidence>
<dbReference type="Proteomes" id="UP000472272">
    <property type="component" value="Chromosome 17"/>
</dbReference>
<feature type="domain" description="Alpha-macroglobulin-like TED" evidence="2">
    <location>
        <begin position="142"/>
        <end position="358"/>
    </location>
</feature>
<dbReference type="Pfam" id="PF07678">
    <property type="entry name" value="TED_complement"/>
    <property type="match status" value="2"/>
</dbReference>
<name>A0A670KHP4_PODMU</name>
<dbReference type="InterPro" id="IPR019742">
    <property type="entry name" value="MacrogloblnA2_CS"/>
</dbReference>
<dbReference type="InterPro" id="IPR008930">
    <property type="entry name" value="Terpenoid_cyclase/PrenylTrfase"/>
</dbReference>
<dbReference type="InterPro" id="IPR041813">
    <property type="entry name" value="A2M_TED"/>
</dbReference>
<feature type="domain" description="Alpha-macroglobulin-like TED" evidence="2">
    <location>
        <begin position="72"/>
        <end position="134"/>
    </location>
</feature>
<reference evidence="3 4" key="1">
    <citation type="journal article" date="2019" name="Proc. Natl. Acad. Sci. U.S.A.">
        <title>Regulatory changes in pterin and carotenoid genes underlie balanced color polymorphisms in the wall lizard.</title>
        <authorList>
            <person name="Andrade P."/>
            <person name="Pinho C."/>
            <person name="Perez I de Lanuza G."/>
            <person name="Afonso S."/>
            <person name="Brejcha J."/>
            <person name="Rubin C.J."/>
            <person name="Wallerman O."/>
            <person name="Pereira P."/>
            <person name="Sabatino S.J."/>
            <person name="Bellati A."/>
            <person name="Pellitteri-Rosa D."/>
            <person name="Bosakova Z."/>
            <person name="Bunikis I."/>
            <person name="Carretero M.A."/>
            <person name="Feiner N."/>
            <person name="Marsik P."/>
            <person name="Pauperio F."/>
            <person name="Salvi D."/>
            <person name="Soler L."/>
            <person name="While G.M."/>
            <person name="Uller T."/>
            <person name="Font E."/>
            <person name="Andersson L."/>
            <person name="Carneiro M."/>
        </authorList>
    </citation>
    <scope>NUCLEOTIDE SEQUENCE</scope>
</reference>
<dbReference type="Gene3D" id="2.60.120.1540">
    <property type="match status" value="2"/>
</dbReference>
<dbReference type="CDD" id="cd02897">
    <property type="entry name" value="A2M_2"/>
    <property type="match status" value="1"/>
</dbReference>
<dbReference type="AlphaFoldDB" id="A0A670KHP4"/>
<evidence type="ECO:0000256" key="1">
    <source>
        <dbReference type="ARBA" id="ARBA00023157"/>
    </source>
</evidence>
<evidence type="ECO:0000313" key="4">
    <source>
        <dbReference type="Proteomes" id="UP000472272"/>
    </source>
</evidence>
<dbReference type="PROSITE" id="PS00477">
    <property type="entry name" value="ALPHA_2_MACROGLOBULIN"/>
    <property type="match status" value="1"/>
</dbReference>
<dbReference type="PANTHER" id="PTHR11412:SF170">
    <property type="entry name" value="OVOSTATIN"/>
    <property type="match status" value="1"/>
</dbReference>
<evidence type="ECO:0000313" key="3">
    <source>
        <dbReference type="Ensembl" id="ENSPMRP00000034247.1"/>
    </source>
</evidence>